<name>A0A4Y2WEL1_ARAVE</name>
<feature type="non-terminal residue" evidence="2">
    <location>
        <position position="55"/>
    </location>
</feature>
<evidence type="ECO:0000313" key="3">
    <source>
        <dbReference type="Proteomes" id="UP000499080"/>
    </source>
</evidence>
<evidence type="ECO:0000313" key="2">
    <source>
        <dbReference type="EMBL" id="GBO34872.1"/>
    </source>
</evidence>
<feature type="compositionally biased region" description="Basic and acidic residues" evidence="1">
    <location>
        <begin position="34"/>
        <end position="55"/>
    </location>
</feature>
<reference evidence="2 3" key="1">
    <citation type="journal article" date="2019" name="Sci. Rep.">
        <title>Orb-weaving spider Araneus ventricosus genome elucidates the spidroin gene catalogue.</title>
        <authorList>
            <person name="Kono N."/>
            <person name="Nakamura H."/>
            <person name="Ohtoshi R."/>
            <person name="Moran D.A.P."/>
            <person name="Shinohara A."/>
            <person name="Yoshida Y."/>
            <person name="Fujiwara M."/>
            <person name="Mori M."/>
            <person name="Tomita M."/>
            <person name="Arakawa K."/>
        </authorList>
    </citation>
    <scope>NUCLEOTIDE SEQUENCE [LARGE SCALE GENOMIC DNA]</scope>
</reference>
<dbReference type="AlphaFoldDB" id="A0A4Y2WEL1"/>
<protein>
    <submittedName>
        <fullName evidence="2">Uncharacterized protein</fullName>
    </submittedName>
</protein>
<feature type="region of interest" description="Disordered" evidence="1">
    <location>
        <begin position="25"/>
        <end position="55"/>
    </location>
</feature>
<comment type="caution">
    <text evidence="2">The sequence shown here is derived from an EMBL/GenBank/DDBJ whole genome shotgun (WGS) entry which is preliminary data.</text>
</comment>
<evidence type="ECO:0000256" key="1">
    <source>
        <dbReference type="SAM" id="MobiDB-lite"/>
    </source>
</evidence>
<sequence length="55" mass="6158">MRVWCIVNQSGPNVLPLVWCKNTHTGPTYPRRAQGREKTSGERAAPPERGGRDLL</sequence>
<dbReference type="Proteomes" id="UP000499080">
    <property type="component" value="Unassembled WGS sequence"/>
</dbReference>
<accession>A0A4Y2WEL1</accession>
<gene>
    <name evidence="2" type="ORF">AVEN_11109_1</name>
</gene>
<dbReference type="EMBL" id="BGPR01058770">
    <property type="protein sequence ID" value="GBO34872.1"/>
    <property type="molecule type" value="Genomic_DNA"/>
</dbReference>
<keyword evidence="3" id="KW-1185">Reference proteome</keyword>
<proteinExistence type="predicted"/>
<organism evidence="2 3">
    <name type="scientific">Araneus ventricosus</name>
    <name type="common">Orbweaver spider</name>
    <name type="synonym">Epeira ventricosa</name>
    <dbReference type="NCBI Taxonomy" id="182803"/>
    <lineage>
        <taxon>Eukaryota</taxon>
        <taxon>Metazoa</taxon>
        <taxon>Ecdysozoa</taxon>
        <taxon>Arthropoda</taxon>
        <taxon>Chelicerata</taxon>
        <taxon>Arachnida</taxon>
        <taxon>Araneae</taxon>
        <taxon>Araneomorphae</taxon>
        <taxon>Entelegynae</taxon>
        <taxon>Araneoidea</taxon>
        <taxon>Araneidae</taxon>
        <taxon>Araneus</taxon>
    </lineage>
</organism>